<dbReference type="PROSITE" id="PS51257">
    <property type="entry name" value="PROKAR_LIPOPROTEIN"/>
    <property type="match status" value="1"/>
</dbReference>
<feature type="region of interest" description="Disordered" evidence="1">
    <location>
        <begin position="23"/>
        <end position="63"/>
    </location>
</feature>
<organism evidence="2 3">
    <name type="scientific">Solirubrobacter ginsenosidimutans</name>
    <dbReference type="NCBI Taxonomy" id="490573"/>
    <lineage>
        <taxon>Bacteria</taxon>
        <taxon>Bacillati</taxon>
        <taxon>Actinomycetota</taxon>
        <taxon>Thermoleophilia</taxon>
        <taxon>Solirubrobacterales</taxon>
        <taxon>Solirubrobacteraceae</taxon>
        <taxon>Solirubrobacter</taxon>
    </lineage>
</organism>
<dbReference type="Proteomes" id="UP001149140">
    <property type="component" value="Unassembled WGS sequence"/>
</dbReference>
<protein>
    <recommendedName>
        <fullName evidence="4">Lipoprotein</fullName>
    </recommendedName>
</protein>
<evidence type="ECO:0000313" key="2">
    <source>
        <dbReference type="EMBL" id="MDA0163818.1"/>
    </source>
</evidence>
<dbReference type="AlphaFoldDB" id="A0A9X3MYR4"/>
<feature type="region of interest" description="Disordered" evidence="1">
    <location>
        <begin position="181"/>
        <end position="203"/>
    </location>
</feature>
<dbReference type="EMBL" id="JAPDOD010000028">
    <property type="protein sequence ID" value="MDA0163818.1"/>
    <property type="molecule type" value="Genomic_DNA"/>
</dbReference>
<feature type="compositionally biased region" description="Low complexity" evidence="1">
    <location>
        <begin position="39"/>
        <end position="61"/>
    </location>
</feature>
<feature type="compositionally biased region" description="Pro residues" evidence="1">
    <location>
        <begin position="193"/>
        <end position="203"/>
    </location>
</feature>
<accession>A0A9X3MYR4</accession>
<comment type="caution">
    <text evidence="2">The sequence shown here is derived from an EMBL/GenBank/DDBJ whole genome shotgun (WGS) entry which is preliminary data.</text>
</comment>
<reference evidence="2" key="1">
    <citation type="submission" date="2022-10" db="EMBL/GenBank/DDBJ databases">
        <title>The WGS of Solirubrobacter ginsenosidimutans DSM 21036.</title>
        <authorList>
            <person name="Jiang Z."/>
        </authorList>
    </citation>
    <scope>NUCLEOTIDE SEQUENCE</scope>
    <source>
        <strain evidence="2">DSM 21036</strain>
    </source>
</reference>
<evidence type="ECO:0000313" key="3">
    <source>
        <dbReference type="Proteomes" id="UP001149140"/>
    </source>
</evidence>
<evidence type="ECO:0000256" key="1">
    <source>
        <dbReference type="SAM" id="MobiDB-lite"/>
    </source>
</evidence>
<evidence type="ECO:0008006" key="4">
    <source>
        <dbReference type="Google" id="ProtNLM"/>
    </source>
</evidence>
<name>A0A9X3MYR4_9ACTN</name>
<keyword evidence="3" id="KW-1185">Reference proteome</keyword>
<gene>
    <name evidence="2" type="ORF">OM076_26340</name>
</gene>
<proteinExistence type="predicted"/>
<sequence>MKSWRAVAALGLVVAACGSTKPNRLDLTTPGAHTGDPLPAATAAPSATATATPEASATPSAGKVTAAEKRIIKGWSDSLRKGQVEAASRYFQIPVLISNNTPGYIILGTQDEVMEFNRTLPCGAKLIRTRRGADGFVVGDFKLTERKNSPEPCGTGVGATASVAFQIDKGHITKWVRVVEASEQDPMGTPTPDASPTPEPTIS</sequence>
<dbReference type="RefSeq" id="WP_270043067.1">
    <property type="nucleotide sequence ID" value="NZ_JAPDOD010000028.1"/>
</dbReference>